<dbReference type="InterPro" id="IPR016181">
    <property type="entry name" value="Acyl_CoA_acyltransferase"/>
</dbReference>
<dbReference type="PANTHER" id="PTHR43328:SF1">
    <property type="entry name" value="N-ACETYLTRANSFERASE DOMAIN-CONTAINING PROTEIN"/>
    <property type="match status" value="1"/>
</dbReference>
<gene>
    <name evidence="2" type="ORF">GCM10023322_32760</name>
</gene>
<comment type="caution">
    <text evidence="2">The sequence shown here is derived from an EMBL/GenBank/DDBJ whole genome shotgun (WGS) entry which is preliminary data.</text>
</comment>
<dbReference type="SUPFAM" id="SSF55729">
    <property type="entry name" value="Acyl-CoA N-acyltransferases (Nat)"/>
    <property type="match status" value="1"/>
</dbReference>
<accession>A0ABP9RUZ8</accession>
<evidence type="ECO:0000313" key="3">
    <source>
        <dbReference type="Proteomes" id="UP001501570"/>
    </source>
</evidence>
<dbReference type="Pfam" id="PF13302">
    <property type="entry name" value="Acetyltransf_3"/>
    <property type="match status" value="1"/>
</dbReference>
<name>A0ABP9RUZ8_9ACTN</name>
<keyword evidence="3" id="KW-1185">Reference proteome</keyword>
<dbReference type="RefSeq" id="WP_345630462.1">
    <property type="nucleotide sequence ID" value="NZ_BAABJQ010000008.1"/>
</dbReference>
<dbReference type="Gene3D" id="3.40.630.30">
    <property type="match status" value="1"/>
</dbReference>
<protein>
    <submittedName>
        <fullName evidence="2">GNAT family N-acetyltransferase</fullName>
    </submittedName>
</protein>
<dbReference type="PROSITE" id="PS51186">
    <property type="entry name" value="GNAT"/>
    <property type="match status" value="1"/>
</dbReference>
<dbReference type="PANTHER" id="PTHR43328">
    <property type="entry name" value="ACETYLTRANSFERASE-RELATED"/>
    <property type="match status" value="1"/>
</dbReference>
<reference evidence="3" key="1">
    <citation type="journal article" date="2019" name="Int. J. Syst. Evol. Microbiol.">
        <title>The Global Catalogue of Microorganisms (GCM) 10K type strain sequencing project: providing services to taxonomists for standard genome sequencing and annotation.</title>
        <authorList>
            <consortium name="The Broad Institute Genomics Platform"/>
            <consortium name="The Broad Institute Genome Sequencing Center for Infectious Disease"/>
            <person name="Wu L."/>
            <person name="Ma J."/>
        </authorList>
    </citation>
    <scope>NUCLEOTIDE SEQUENCE [LARGE SCALE GENOMIC DNA]</scope>
    <source>
        <strain evidence="3">JCM 18304</strain>
    </source>
</reference>
<proteinExistence type="predicted"/>
<dbReference type="EMBL" id="BAABJQ010000008">
    <property type="protein sequence ID" value="GAA5186465.1"/>
    <property type="molecule type" value="Genomic_DNA"/>
</dbReference>
<sequence>MLVAEVALRPVEDSDLDALFEQMRDPESVRMAAFTAQDPDDRAAFDAHMARVRTSPGATNRAITVDGRLVGSIASFVIEDDTEVTYWIDRSCWGRGIASRALALLLELVPVRPVFARAASDNVGSLKVLQKAGFAITGTEISFANGRNSEIEETILRLDEPAGRASNRR</sequence>
<dbReference type="InterPro" id="IPR000182">
    <property type="entry name" value="GNAT_dom"/>
</dbReference>
<dbReference type="Proteomes" id="UP001501570">
    <property type="component" value="Unassembled WGS sequence"/>
</dbReference>
<evidence type="ECO:0000313" key="2">
    <source>
        <dbReference type="EMBL" id="GAA5186465.1"/>
    </source>
</evidence>
<feature type="domain" description="N-acetyltransferase" evidence="1">
    <location>
        <begin position="6"/>
        <end position="161"/>
    </location>
</feature>
<evidence type="ECO:0000259" key="1">
    <source>
        <dbReference type="PROSITE" id="PS51186"/>
    </source>
</evidence>
<organism evidence="2 3">
    <name type="scientific">Rugosimonospora acidiphila</name>
    <dbReference type="NCBI Taxonomy" id="556531"/>
    <lineage>
        <taxon>Bacteria</taxon>
        <taxon>Bacillati</taxon>
        <taxon>Actinomycetota</taxon>
        <taxon>Actinomycetes</taxon>
        <taxon>Micromonosporales</taxon>
        <taxon>Micromonosporaceae</taxon>
        <taxon>Rugosimonospora</taxon>
    </lineage>
</organism>